<comment type="catalytic activity">
    <reaction evidence="5 7">
        <text>AMP + ATP = 2 ADP</text>
        <dbReference type="Rhea" id="RHEA:12973"/>
        <dbReference type="ChEBI" id="CHEBI:30616"/>
        <dbReference type="ChEBI" id="CHEBI:456215"/>
        <dbReference type="ChEBI" id="CHEBI:456216"/>
        <dbReference type="EC" id="2.7.4.3"/>
    </reaction>
</comment>
<dbReference type="NCBIfam" id="NF011100">
    <property type="entry name" value="PRK14527.1"/>
    <property type="match status" value="1"/>
</dbReference>
<comment type="caution">
    <text evidence="8">The sequence shown here is derived from an EMBL/GenBank/DDBJ whole genome shotgun (WGS) entry which is preliminary data.</text>
</comment>
<feature type="region of interest" description="NMP" evidence="5">
    <location>
        <begin position="31"/>
        <end position="60"/>
    </location>
</feature>
<keyword evidence="5" id="KW-0963">Cytoplasm</keyword>
<evidence type="ECO:0000256" key="1">
    <source>
        <dbReference type="ARBA" id="ARBA00022679"/>
    </source>
</evidence>
<feature type="binding site" evidence="5">
    <location>
        <position position="32"/>
    </location>
    <ligand>
        <name>AMP</name>
        <dbReference type="ChEBI" id="CHEBI:456215"/>
    </ligand>
</feature>
<sequence>MLKIVLLGAPGSGKGTQSAKLVEEYGVPQISTGDLLRTAVADQTELGLKAKTAMDAGELVSDDIVVGMIRERLNQPDTENGFILDGFPRSEAQAETLDELLGELDRPLQCVVHLKVDNEEIVQRLMARGRADDNEETIRNRLSVYQEQTQPLVAYYEQQGLLKPVAGVGTVDEIYARIKAALADV</sequence>
<organism evidence="8 9">
    <name type="scientific">Salinisphaera hydrothermalis (strain C41B8)</name>
    <dbReference type="NCBI Taxonomy" id="1304275"/>
    <lineage>
        <taxon>Bacteria</taxon>
        <taxon>Pseudomonadati</taxon>
        <taxon>Pseudomonadota</taxon>
        <taxon>Gammaproteobacteria</taxon>
        <taxon>Salinisphaerales</taxon>
        <taxon>Salinisphaeraceae</taxon>
        <taxon>Salinisphaera</taxon>
    </lineage>
</organism>
<evidence type="ECO:0000256" key="4">
    <source>
        <dbReference type="ARBA" id="ARBA00022777"/>
    </source>
</evidence>
<comment type="domain">
    <text evidence="5">Consists of three domains, a large central CORE domain and two small peripheral domains, NMPbind and LID, which undergo movements during catalysis. The LID domain closes over the site of phosphoryl transfer upon ATP binding. Assembling and dissambling the active center during each catalytic cycle provides an effective means to prevent ATP hydrolysis.</text>
</comment>
<evidence type="ECO:0000256" key="3">
    <source>
        <dbReference type="ARBA" id="ARBA00022741"/>
    </source>
</evidence>
<keyword evidence="5 7" id="KW-0067">ATP-binding</keyword>
<comment type="pathway">
    <text evidence="5">Purine metabolism; AMP biosynthesis via salvage pathway; AMP from ADP: step 1/1.</text>
</comment>
<evidence type="ECO:0000313" key="9">
    <source>
        <dbReference type="Proteomes" id="UP000028302"/>
    </source>
</evidence>
<dbReference type="GO" id="GO:0044209">
    <property type="term" value="P:AMP salvage"/>
    <property type="evidence" value="ECO:0007669"/>
    <property type="project" value="UniProtKB-UniRule"/>
</dbReference>
<dbReference type="NCBIfam" id="NF001381">
    <property type="entry name" value="PRK00279.1-3"/>
    <property type="match status" value="1"/>
</dbReference>
<dbReference type="InterPro" id="IPR033690">
    <property type="entry name" value="Adenylat_kinase_CS"/>
</dbReference>
<dbReference type="NCBIfam" id="NF011104">
    <property type="entry name" value="PRK14531.1"/>
    <property type="match status" value="1"/>
</dbReference>
<gene>
    <name evidence="5" type="primary">adk</name>
    <name evidence="8" type="ORF">C41B8_04926</name>
</gene>
<feature type="binding site" evidence="5">
    <location>
        <begin position="11"/>
        <end position="16"/>
    </location>
    <ligand>
        <name>ATP</name>
        <dbReference type="ChEBI" id="CHEBI:30616"/>
    </ligand>
</feature>
<keyword evidence="9" id="KW-1185">Reference proteome</keyword>
<dbReference type="CDD" id="cd01428">
    <property type="entry name" value="ADK"/>
    <property type="match status" value="1"/>
</dbReference>
<dbReference type="GO" id="GO:0005737">
    <property type="term" value="C:cytoplasm"/>
    <property type="evidence" value="ECO:0007669"/>
    <property type="project" value="UniProtKB-SubCell"/>
</dbReference>
<comment type="subcellular location">
    <subcellularLocation>
        <location evidence="5 7">Cytoplasm</location>
    </subcellularLocation>
</comment>
<dbReference type="eggNOG" id="COG0563">
    <property type="taxonomic scope" value="Bacteria"/>
</dbReference>
<feature type="binding site" evidence="5">
    <location>
        <position position="169"/>
    </location>
    <ligand>
        <name>ATP</name>
        <dbReference type="ChEBI" id="CHEBI:30616"/>
    </ligand>
</feature>
<proteinExistence type="inferred from homology"/>
<dbReference type="Pfam" id="PF00406">
    <property type="entry name" value="ADK"/>
    <property type="match status" value="1"/>
</dbReference>
<feature type="binding site" evidence="5">
    <location>
        <position position="37"/>
    </location>
    <ligand>
        <name>AMP</name>
        <dbReference type="ChEBI" id="CHEBI:456215"/>
    </ligand>
</feature>
<dbReference type="PANTHER" id="PTHR23359">
    <property type="entry name" value="NUCLEOTIDE KINASE"/>
    <property type="match status" value="1"/>
</dbReference>
<dbReference type="EMBL" id="APNK01000004">
    <property type="protein sequence ID" value="KEZ78547.1"/>
    <property type="molecule type" value="Genomic_DNA"/>
</dbReference>
<dbReference type="SUPFAM" id="SSF52540">
    <property type="entry name" value="P-loop containing nucleoside triphosphate hydrolases"/>
    <property type="match status" value="1"/>
</dbReference>
<dbReference type="InterPro" id="IPR027417">
    <property type="entry name" value="P-loop_NTPase"/>
</dbReference>
<accession>A0A084IPB3</accession>
<reference evidence="8 9" key="1">
    <citation type="submission" date="2013-03" db="EMBL/GenBank/DDBJ databases">
        <title>Salinisphaera hydrothermalis C41B8 Genome Sequencing.</title>
        <authorList>
            <person name="Li C."/>
            <person name="Lai Q."/>
            <person name="Shao Z."/>
        </authorList>
    </citation>
    <scope>NUCLEOTIDE SEQUENCE [LARGE SCALE GENOMIC DNA]</scope>
    <source>
        <strain evidence="8 9">C41B8</strain>
    </source>
</reference>
<feature type="binding site" evidence="5">
    <location>
        <begin position="86"/>
        <end position="89"/>
    </location>
    <ligand>
        <name>AMP</name>
        <dbReference type="ChEBI" id="CHEBI:456215"/>
    </ligand>
</feature>
<evidence type="ECO:0000256" key="2">
    <source>
        <dbReference type="ARBA" id="ARBA00022727"/>
    </source>
</evidence>
<dbReference type="NCBIfam" id="NF011105">
    <property type="entry name" value="PRK14532.1"/>
    <property type="match status" value="1"/>
</dbReference>
<dbReference type="OrthoDB" id="9805030at2"/>
<dbReference type="Proteomes" id="UP000028302">
    <property type="component" value="Unassembled WGS sequence"/>
</dbReference>
<dbReference type="PRINTS" id="PR00094">
    <property type="entry name" value="ADENYLTKNASE"/>
</dbReference>
<dbReference type="GO" id="GO:0004017">
    <property type="term" value="F:AMP kinase activity"/>
    <property type="evidence" value="ECO:0007669"/>
    <property type="project" value="UniProtKB-UniRule"/>
</dbReference>
<keyword evidence="3 5" id="KW-0547">Nucleotide-binding</keyword>
<keyword evidence="4 5" id="KW-0418">Kinase</keyword>
<dbReference type="AlphaFoldDB" id="A0A084IPB3"/>
<comment type="similarity">
    <text evidence="5 6">Belongs to the adenylate kinase family.</text>
</comment>
<dbReference type="HAMAP" id="MF_00235">
    <property type="entry name" value="Adenylate_kinase_Adk"/>
    <property type="match status" value="1"/>
</dbReference>
<comment type="caution">
    <text evidence="5">Lacks conserved residue(s) required for the propagation of feature annotation.</text>
</comment>
<feature type="binding site" evidence="5">
    <location>
        <position position="93"/>
    </location>
    <ligand>
        <name>AMP</name>
        <dbReference type="ChEBI" id="CHEBI:456215"/>
    </ligand>
</feature>
<protein>
    <recommendedName>
        <fullName evidence="5 7">Adenylate kinase</fullName>
        <shortName evidence="5">AK</shortName>
        <ecNumber evidence="5 7">2.7.4.3</ecNumber>
    </recommendedName>
    <alternativeName>
        <fullName evidence="5">ATP-AMP transphosphorylase</fullName>
    </alternativeName>
    <alternativeName>
        <fullName evidence="5">ATP:AMP phosphotransferase</fullName>
    </alternativeName>
    <alternativeName>
        <fullName evidence="5">Adenylate monophosphate kinase</fullName>
    </alternativeName>
</protein>
<name>A0A084IPB3_SALHC</name>
<feature type="binding site" evidence="5">
    <location>
        <position position="141"/>
    </location>
    <ligand>
        <name>AMP</name>
        <dbReference type="ChEBI" id="CHEBI:456215"/>
    </ligand>
</feature>
<dbReference type="GO" id="GO:0005524">
    <property type="term" value="F:ATP binding"/>
    <property type="evidence" value="ECO:0007669"/>
    <property type="project" value="UniProtKB-UniRule"/>
</dbReference>
<dbReference type="RefSeq" id="WP_037334874.1">
    <property type="nucleotide sequence ID" value="NZ_APNK01000004.1"/>
</dbReference>
<evidence type="ECO:0000256" key="5">
    <source>
        <dbReference type="HAMAP-Rule" id="MF_00235"/>
    </source>
</evidence>
<evidence type="ECO:0000256" key="6">
    <source>
        <dbReference type="RuleBase" id="RU003330"/>
    </source>
</evidence>
<feature type="binding site" evidence="5">
    <location>
        <position position="130"/>
    </location>
    <ligand>
        <name>AMP</name>
        <dbReference type="ChEBI" id="CHEBI:456215"/>
    </ligand>
</feature>
<dbReference type="PATRIC" id="fig|1304275.5.peg.1008"/>
<dbReference type="STRING" id="1304275.C41B8_04926"/>
<dbReference type="InterPro" id="IPR000850">
    <property type="entry name" value="Adenylat/UMP-CMP_kin"/>
</dbReference>
<comment type="subunit">
    <text evidence="5 7">Monomer.</text>
</comment>
<dbReference type="PROSITE" id="PS00113">
    <property type="entry name" value="ADENYLATE_KINASE"/>
    <property type="match status" value="1"/>
</dbReference>
<dbReference type="EC" id="2.7.4.3" evidence="5 7"/>
<comment type="function">
    <text evidence="5">Catalyzes the reversible transfer of the terminal phosphate group between ATP and AMP. Plays an important role in cellular energy homeostasis and in adenine nucleotide metabolism.</text>
</comment>
<evidence type="ECO:0000256" key="7">
    <source>
        <dbReference type="RuleBase" id="RU003331"/>
    </source>
</evidence>
<keyword evidence="1 5" id="KW-0808">Transferase</keyword>
<dbReference type="Gene3D" id="3.40.50.300">
    <property type="entry name" value="P-loop containing nucleotide triphosphate hydrolases"/>
    <property type="match status" value="1"/>
</dbReference>
<feature type="binding site" evidence="5">
    <location>
        <begin position="58"/>
        <end position="60"/>
    </location>
    <ligand>
        <name>AMP</name>
        <dbReference type="ChEBI" id="CHEBI:456215"/>
    </ligand>
</feature>
<evidence type="ECO:0000313" key="8">
    <source>
        <dbReference type="EMBL" id="KEZ78547.1"/>
    </source>
</evidence>
<dbReference type="NCBIfam" id="NF011101">
    <property type="entry name" value="PRK14528.1"/>
    <property type="match status" value="1"/>
</dbReference>
<keyword evidence="2 5" id="KW-0545">Nucleotide biosynthesis</keyword>
<feature type="binding site" evidence="5">
    <location>
        <position position="128"/>
    </location>
    <ligand>
        <name>ATP</name>
        <dbReference type="ChEBI" id="CHEBI:30616"/>
    </ligand>
</feature>
<dbReference type="UniPathway" id="UPA00588">
    <property type="reaction ID" value="UER00649"/>
</dbReference>